<keyword evidence="2 6" id="KW-0812">Transmembrane</keyword>
<evidence type="ECO:0000259" key="7">
    <source>
        <dbReference type="Pfam" id="PF20684"/>
    </source>
</evidence>
<feature type="domain" description="Rhodopsin" evidence="7">
    <location>
        <begin position="42"/>
        <end position="280"/>
    </location>
</feature>
<protein>
    <recommendedName>
        <fullName evidence="7">Rhodopsin domain-containing protein</fullName>
    </recommendedName>
</protein>
<comment type="subcellular location">
    <subcellularLocation>
        <location evidence="1">Membrane</location>
        <topology evidence="1">Multi-pass membrane protein</topology>
    </subcellularLocation>
</comment>
<feature type="transmembrane region" description="Helical" evidence="6">
    <location>
        <begin position="218"/>
        <end position="239"/>
    </location>
</feature>
<dbReference type="PANTHER" id="PTHR33048:SF131">
    <property type="entry name" value="INTEGRAL MEMBRANE PROTEIN"/>
    <property type="match status" value="1"/>
</dbReference>
<organism evidence="8 9">
    <name type="scientific">Pleomassaria siparia CBS 279.74</name>
    <dbReference type="NCBI Taxonomy" id="1314801"/>
    <lineage>
        <taxon>Eukaryota</taxon>
        <taxon>Fungi</taxon>
        <taxon>Dikarya</taxon>
        <taxon>Ascomycota</taxon>
        <taxon>Pezizomycotina</taxon>
        <taxon>Dothideomycetes</taxon>
        <taxon>Pleosporomycetidae</taxon>
        <taxon>Pleosporales</taxon>
        <taxon>Pleomassariaceae</taxon>
        <taxon>Pleomassaria</taxon>
    </lineage>
</organism>
<evidence type="ECO:0000313" key="9">
    <source>
        <dbReference type="Proteomes" id="UP000799428"/>
    </source>
</evidence>
<dbReference type="GO" id="GO:0016020">
    <property type="term" value="C:membrane"/>
    <property type="evidence" value="ECO:0007669"/>
    <property type="project" value="UniProtKB-SubCell"/>
</dbReference>
<evidence type="ECO:0000256" key="5">
    <source>
        <dbReference type="ARBA" id="ARBA00038359"/>
    </source>
</evidence>
<gene>
    <name evidence="8" type="ORF">K504DRAFT_224701</name>
</gene>
<evidence type="ECO:0000256" key="1">
    <source>
        <dbReference type="ARBA" id="ARBA00004141"/>
    </source>
</evidence>
<reference evidence="8" key="1">
    <citation type="journal article" date="2020" name="Stud. Mycol.">
        <title>101 Dothideomycetes genomes: a test case for predicting lifestyles and emergence of pathogens.</title>
        <authorList>
            <person name="Haridas S."/>
            <person name="Albert R."/>
            <person name="Binder M."/>
            <person name="Bloem J."/>
            <person name="Labutti K."/>
            <person name="Salamov A."/>
            <person name="Andreopoulos B."/>
            <person name="Baker S."/>
            <person name="Barry K."/>
            <person name="Bills G."/>
            <person name="Bluhm B."/>
            <person name="Cannon C."/>
            <person name="Castanera R."/>
            <person name="Culley D."/>
            <person name="Daum C."/>
            <person name="Ezra D."/>
            <person name="Gonzalez J."/>
            <person name="Henrissat B."/>
            <person name="Kuo A."/>
            <person name="Liang C."/>
            <person name="Lipzen A."/>
            <person name="Lutzoni F."/>
            <person name="Magnuson J."/>
            <person name="Mondo S."/>
            <person name="Nolan M."/>
            <person name="Ohm R."/>
            <person name="Pangilinan J."/>
            <person name="Park H.-J."/>
            <person name="Ramirez L."/>
            <person name="Alfaro M."/>
            <person name="Sun H."/>
            <person name="Tritt A."/>
            <person name="Yoshinaga Y."/>
            <person name="Zwiers L.-H."/>
            <person name="Turgeon B."/>
            <person name="Goodwin S."/>
            <person name="Spatafora J."/>
            <person name="Crous P."/>
            <person name="Grigoriev I."/>
        </authorList>
    </citation>
    <scope>NUCLEOTIDE SEQUENCE</scope>
    <source>
        <strain evidence="8">CBS 279.74</strain>
    </source>
</reference>
<evidence type="ECO:0000256" key="3">
    <source>
        <dbReference type="ARBA" id="ARBA00022989"/>
    </source>
</evidence>
<dbReference type="PANTHER" id="PTHR33048">
    <property type="entry name" value="PTH11-LIKE INTEGRAL MEMBRANE PROTEIN (AFU_ORTHOLOGUE AFUA_5G11245)"/>
    <property type="match status" value="1"/>
</dbReference>
<keyword evidence="9" id="KW-1185">Reference proteome</keyword>
<dbReference type="InterPro" id="IPR049326">
    <property type="entry name" value="Rhodopsin_dom_fungi"/>
</dbReference>
<evidence type="ECO:0000256" key="6">
    <source>
        <dbReference type="SAM" id="Phobius"/>
    </source>
</evidence>
<dbReference type="OrthoDB" id="5278984at2759"/>
<evidence type="ECO:0000313" key="8">
    <source>
        <dbReference type="EMBL" id="KAF2711595.1"/>
    </source>
</evidence>
<name>A0A6G1KGC3_9PLEO</name>
<dbReference type="Proteomes" id="UP000799428">
    <property type="component" value="Unassembled WGS sequence"/>
</dbReference>
<feature type="transmembrane region" description="Helical" evidence="6">
    <location>
        <begin position="184"/>
        <end position="206"/>
    </location>
</feature>
<comment type="similarity">
    <text evidence="5">Belongs to the SAT4 family.</text>
</comment>
<dbReference type="AlphaFoldDB" id="A0A6G1KGC3"/>
<dbReference type="InterPro" id="IPR052337">
    <property type="entry name" value="SAT4-like"/>
</dbReference>
<keyword evidence="4 6" id="KW-0472">Membrane</keyword>
<sequence length="354" mass="39035">MASGINLAGTAMDLRNHHSNVASIKTANISLIILVGLFVGTRLFVRTYMVRKIFADDVLIVVASAFTIGLGIVCLIATSSGMGEHVWTFPPTTAMENIRDCIQYLYTCQILYACAVAFTKIAIIASYLRFIQERRFRIALYATAVVVLGLWLTGVFVTIFQCHPVASAWDMTISNRTCIDFVDYLYASSSVTILTDIVLCVLPWPYLWALNMPLKQRVILCMLFGIGAGACVASIIRIAKLHALRSTDVTYEVVPCLNLSVIECSLGIICVSIPPLRPLAAALFPKFLRTTHSSSAKSPVHSHNLAKIKAISQADERDLEECRSVSSLFRPDNVSEEGKHMAVHEHIPDVKLDR</sequence>
<evidence type="ECO:0000256" key="2">
    <source>
        <dbReference type="ARBA" id="ARBA00022692"/>
    </source>
</evidence>
<dbReference type="Pfam" id="PF20684">
    <property type="entry name" value="Fung_rhodopsin"/>
    <property type="match status" value="1"/>
</dbReference>
<evidence type="ECO:0000256" key="4">
    <source>
        <dbReference type="ARBA" id="ARBA00023136"/>
    </source>
</evidence>
<proteinExistence type="inferred from homology"/>
<accession>A0A6G1KGC3</accession>
<dbReference type="EMBL" id="MU005767">
    <property type="protein sequence ID" value="KAF2711595.1"/>
    <property type="molecule type" value="Genomic_DNA"/>
</dbReference>
<keyword evidence="3 6" id="KW-1133">Transmembrane helix</keyword>
<feature type="transmembrane region" description="Helical" evidence="6">
    <location>
        <begin position="102"/>
        <end position="128"/>
    </location>
</feature>
<feature type="transmembrane region" description="Helical" evidence="6">
    <location>
        <begin position="57"/>
        <end position="82"/>
    </location>
</feature>
<feature type="transmembrane region" description="Helical" evidence="6">
    <location>
        <begin position="27"/>
        <end position="45"/>
    </location>
</feature>
<feature type="transmembrane region" description="Helical" evidence="6">
    <location>
        <begin position="140"/>
        <end position="160"/>
    </location>
</feature>